<dbReference type="Pfam" id="PF04138">
    <property type="entry name" value="GtrA_DPMS_TM"/>
    <property type="match status" value="1"/>
</dbReference>
<dbReference type="EMBL" id="CP046522">
    <property type="protein sequence ID" value="QGU95317.1"/>
    <property type="molecule type" value="Genomic_DNA"/>
</dbReference>
<organism evidence="7 8">
    <name type="scientific">Clostridium bovifaecis</name>
    <dbReference type="NCBI Taxonomy" id="2184719"/>
    <lineage>
        <taxon>Bacteria</taxon>
        <taxon>Bacillati</taxon>
        <taxon>Bacillota</taxon>
        <taxon>Clostridia</taxon>
        <taxon>Eubacteriales</taxon>
        <taxon>Clostridiaceae</taxon>
        <taxon>Clostridium</taxon>
    </lineage>
</organism>
<dbReference type="InterPro" id="IPR007267">
    <property type="entry name" value="GtrA_DPMS_TM"/>
</dbReference>
<evidence type="ECO:0000256" key="2">
    <source>
        <dbReference type="ARBA" id="ARBA00022692"/>
    </source>
</evidence>
<accession>A0A6I6F431</accession>
<keyword evidence="8" id="KW-1185">Reference proteome</keyword>
<reference evidence="7 8" key="1">
    <citation type="submission" date="2019-12" db="EMBL/GenBank/DDBJ databases">
        <title>Genome sequenceing of Clostridium bovifaecis.</title>
        <authorList>
            <person name="Yao Y."/>
        </authorList>
    </citation>
    <scope>NUCLEOTIDE SEQUENCE [LARGE SCALE GENOMIC DNA]</scope>
    <source>
        <strain evidence="7 8">BXX</strain>
    </source>
</reference>
<dbReference type="GO" id="GO:0016020">
    <property type="term" value="C:membrane"/>
    <property type="evidence" value="ECO:0007669"/>
    <property type="project" value="UniProtKB-SubCell"/>
</dbReference>
<evidence type="ECO:0000313" key="8">
    <source>
        <dbReference type="Proteomes" id="UP000422764"/>
    </source>
</evidence>
<evidence type="ECO:0000313" key="7">
    <source>
        <dbReference type="EMBL" id="QGU95317.1"/>
    </source>
</evidence>
<keyword evidence="2 5" id="KW-0812">Transmembrane</keyword>
<evidence type="ECO:0000256" key="5">
    <source>
        <dbReference type="SAM" id="Phobius"/>
    </source>
</evidence>
<proteinExistence type="predicted"/>
<feature type="transmembrane region" description="Helical" evidence="5">
    <location>
        <begin position="82"/>
        <end position="106"/>
    </location>
</feature>
<dbReference type="AlphaFoldDB" id="A0A6I6F431"/>
<evidence type="ECO:0000256" key="1">
    <source>
        <dbReference type="ARBA" id="ARBA00004141"/>
    </source>
</evidence>
<name>A0A6I6F431_9CLOT</name>
<dbReference type="GO" id="GO:0000271">
    <property type="term" value="P:polysaccharide biosynthetic process"/>
    <property type="evidence" value="ECO:0007669"/>
    <property type="project" value="InterPro"/>
</dbReference>
<sequence>MDINNAEKNRTLIQLITYGLIGGSNVLINLIIINILSHITGIYSGITMYIFYGISFVAYSINGYYLNRKFTFTSKSSSYFKYASVLAVSAFCNSTLCTILTFFNIFSVSEVLWLNFSVIFSSIAVGILTFIVNKYFVFKDKTK</sequence>
<feature type="transmembrane region" description="Helical" evidence="5">
    <location>
        <begin position="112"/>
        <end position="137"/>
    </location>
</feature>
<feature type="domain" description="GtrA/DPMS transmembrane" evidence="6">
    <location>
        <begin position="18"/>
        <end position="138"/>
    </location>
</feature>
<keyword evidence="4 5" id="KW-0472">Membrane</keyword>
<comment type="subcellular location">
    <subcellularLocation>
        <location evidence="1">Membrane</location>
        <topology evidence="1">Multi-pass membrane protein</topology>
    </subcellularLocation>
</comment>
<evidence type="ECO:0000259" key="6">
    <source>
        <dbReference type="Pfam" id="PF04138"/>
    </source>
</evidence>
<feature type="transmembrane region" description="Helical" evidence="5">
    <location>
        <begin position="42"/>
        <end position="61"/>
    </location>
</feature>
<protein>
    <submittedName>
        <fullName evidence="7">GtrA family protein</fullName>
    </submittedName>
</protein>
<dbReference type="Proteomes" id="UP000422764">
    <property type="component" value="Chromosome"/>
</dbReference>
<keyword evidence="3 5" id="KW-1133">Transmembrane helix</keyword>
<gene>
    <name evidence="7" type="ORF">GOM49_09645</name>
</gene>
<feature type="transmembrane region" description="Helical" evidence="5">
    <location>
        <begin position="12"/>
        <end position="36"/>
    </location>
</feature>
<evidence type="ECO:0000256" key="4">
    <source>
        <dbReference type="ARBA" id="ARBA00023136"/>
    </source>
</evidence>
<evidence type="ECO:0000256" key="3">
    <source>
        <dbReference type="ARBA" id="ARBA00022989"/>
    </source>
</evidence>